<dbReference type="HAMAP" id="MF_00823">
    <property type="entry name" value="AcetylCoA_CT_alpha"/>
    <property type="match status" value="1"/>
</dbReference>
<dbReference type="InterPro" id="IPR029045">
    <property type="entry name" value="ClpP/crotonase-like_dom_sf"/>
</dbReference>
<comment type="pathway">
    <text evidence="1 10">Lipid metabolism; malonyl-CoA biosynthesis; malonyl-CoA from acetyl-CoA: step 1/1.</text>
</comment>
<gene>
    <name evidence="10" type="primary">accA</name>
    <name evidence="12" type="ORF">PUV54_00800</name>
</gene>
<dbReference type="PANTHER" id="PTHR42853">
    <property type="entry name" value="ACETYL-COENZYME A CARBOXYLASE CARBOXYL TRANSFERASE SUBUNIT ALPHA"/>
    <property type="match status" value="1"/>
</dbReference>
<keyword evidence="4 10" id="KW-0547">Nucleotide-binding</keyword>
<dbReference type="GO" id="GO:2001295">
    <property type="term" value="P:malonyl-CoA biosynthetic process"/>
    <property type="evidence" value="ECO:0007669"/>
    <property type="project" value="UniProtKB-UniRule"/>
</dbReference>
<evidence type="ECO:0000256" key="9">
    <source>
        <dbReference type="ARBA" id="ARBA00049152"/>
    </source>
</evidence>
<dbReference type="NCBIfam" id="NF004344">
    <property type="entry name" value="PRK05724.1"/>
    <property type="match status" value="1"/>
</dbReference>
<dbReference type="SUPFAM" id="SSF52096">
    <property type="entry name" value="ClpP/crotonase"/>
    <property type="match status" value="1"/>
</dbReference>
<keyword evidence="6 10" id="KW-0067">ATP-binding</keyword>
<dbReference type="EMBL" id="CP118166">
    <property type="protein sequence ID" value="WDI31726.1"/>
    <property type="molecule type" value="Genomic_DNA"/>
</dbReference>
<dbReference type="GO" id="GO:0009317">
    <property type="term" value="C:acetyl-CoA carboxylase complex"/>
    <property type="evidence" value="ECO:0007669"/>
    <property type="project" value="InterPro"/>
</dbReference>
<keyword evidence="2 10" id="KW-0444">Lipid biosynthesis</keyword>
<comment type="function">
    <text evidence="10">Component of the acetyl coenzyme A carboxylase (ACC) complex. First, biotin carboxylase catalyzes the carboxylation of biotin on its carrier protein (BCCP) and then the CO(2) group is transferred by the carboxyltransferase to acetyl-CoA to form malonyl-CoA.</text>
</comment>
<evidence type="ECO:0000313" key="13">
    <source>
        <dbReference type="Proteomes" id="UP001214043"/>
    </source>
</evidence>
<dbReference type="GO" id="GO:0005524">
    <property type="term" value="F:ATP binding"/>
    <property type="evidence" value="ECO:0007669"/>
    <property type="project" value="UniProtKB-KW"/>
</dbReference>
<dbReference type="Proteomes" id="UP001214043">
    <property type="component" value="Chromosome"/>
</dbReference>
<keyword evidence="8 10" id="KW-0275">Fatty acid biosynthesis</keyword>
<dbReference type="NCBIfam" id="TIGR00513">
    <property type="entry name" value="accA"/>
    <property type="match status" value="1"/>
</dbReference>
<accession>A0AAE9ZC84</accession>
<dbReference type="KEGG" id="hfl:PUV54_00800"/>
<evidence type="ECO:0000256" key="3">
    <source>
        <dbReference type="ARBA" id="ARBA00022679"/>
    </source>
</evidence>
<dbReference type="Pfam" id="PF03255">
    <property type="entry name" value="ACCA"/>
    <property type="match status" value="1"/>
</dbReference>
<keyword evidence="13" id="KW-1185">Reference proteome</keyword>
<dbReference type="InterPro" id="IPR001095">
    <property type="entry name" value="Acetyl_CoA_COase_a_su"/>
</dbReference>
<dbReference type="AlphaFoldDB" id="A0AAE9ZC84"/>
<evidence type="ECO:0000259" key="11">
    <source>
        <dbReference type="PROSITE" id="PS50989"/>
    </source>
</evidence>
<dbReference type="InterPro" id="IPR011763">
    <property type="entry name" value="COA_CT_C"/>
</dbReference>
<feature type="domain" description="CoA carboxyltransferase C-terminal" evidence="11">
    <location>
        <begin position="31"/>
        <end position="297"/>
    </location>
</feature>
<evidence type="ECO:0000256" key="6">
    <source>
        <dbReference type="ARBA" id="ARBA00022840"/>
    </source>
</evidence>
<dbReference type="GO" id="GO:0016743">
    <property type="term" value="F:carboxyl- or carbamoyltransferase activity"/>
    <property type="evidence" value="ECO:0007669"/>
    <property type="project" value="UniProtKB-UniRule"/>
</dbReference>
<dbReference type="GO" id="GO:0003989">
    <property type="term" value="F:acetyl-CoA carboxylase activity"/>
    <property type="evidence" value="ECO:0007669"/>
    <property type="project" value="InterPro"/>
</dbReference>
<reference evidence="12" key="1">
    <citation type="submission" date="2023-02" db="EMBL/GenBank/DDBJ databases">
        <title>Genome sequence of Hyphococcus flavus.</title>
        <authorList>
            <person name="Rong J.-C."/>
            <person name="Zhao Q."/>
            <person name="Yi M."/>
            <person name="Wu J.-Y."/>
        </authorList>
    </citation>
    <scope>NUCLEOTIDE SEQUENCE</scope>
    <source>
        <strain evidence="12">MCCC 1K03223</strain>
    </source>
</reference>
<comment type="subcellular location">
    <subcellularLocation>
        <location evidence="10">Cytoplasm</location>
    </subcellularLocation>
</comment>
<dbReference type="RefSeq" id="WP_274493613.1">
    <property type="nucleotide sequence ID" value="NZ_CP118166.1"/>
</dbReference>
<evidence type="ECO:0000256" key="5">
    <source>
        <dbReference type="ARBA" id="ARBA00022832"/>
    </source>
</evidence>
<name>A0AAE9ZC84_9PROT</name>
<evidence type="ECO:0000256" key="7">
    <source>
        <dbReference type="ARBA" id="ARBA00023098"/>
    </source>
</evidence>
<keyword evidence="3 10" id="KW-0808">Transferase</keyword>
<proteinExistence type="inferred from homology"/>
<dbReference type="GO" id="GO:0006633">
    <property type="term" value="P:fatty acid biosynthetic process"/>
    <property type="evidence" value="ECO:0007669"/>
    <property type="project" value="UniProtKB-KW"/>
</dbReference>
<dbReference type="PANTHER" id="PTHR42853:SF3">
    <property type="entry name" value="ACETYL-COENZYME A CARBOXYLASE CARBOXYL TRANSFERASE SUBUNIT ALPHA, CHLOROPLASTIC"/>
    <property type="match status" value="1"/>
</dbReference>
<keyword evidence="7 10" id="KW-0443">Lipid metabolism</keyword>
<keyword evidence="10" id="KW-0963">Cytoplasm</keyword>
<dbReference type="Gene3D" id="3.90.226.10">
    <property type="entry name" value="2-enoyl-CoA Hydratase, Chain A, domain 1"/>
    <property type="match status" value="1"/>
</dbReference>
<dbReference type="EC" id="2.1.3.15" evidence="10"/>
<evidence type="ECO:0000313" key="12">
    <source>
        <dbReference type="EMBL" id="WDI31726.1"/>
    </source>
</evidence>
<dbReference type="PROSITE" id="PS50989">
    <property type="entry name" value="COA_CT_CTER"/>
    <property type="match status" value="1"/>
</dbReference>
<evidence type="ECO:0000256" key="1">
    <source>
        <dbReference type="ARBA" id="ARBA00004956"/>
    </source>
</evidence>
<comment type="catalytic activity">
    <reaction evidence="9 10">
        <text>N(6)-carboxybiotinyl-L-lysyl-[protein] + acetyl-CoA = N(6)-biotinyl-L-lysyl-[protein] + malonyl-CoA</text>
        <dbReference type="Rhea" id="RHEA:54728"/>
        <dbReference type="Rhea" id="RHEA-COMP:10505"/>
        <dbReference type="Rhea" id="RHEA-COMP:10506"/>
        <dbReference type="ChEBI" id="CHEBI:57288"/>
        <dbReference type="ChEBI" id="CHEBI:57384"/>
        <dbReference type="ChEBI" id="CHEBI:83144"/>
        <dbReference type="ChEBI" id="CHEBI:83145"/>
        <dbReference type="EC" id="2.1.3.15"/>
    </reaction>
</comment>
<evidence type="ECO:0000256" key="8">
    <source>
        <dbReference type="ARBA" id="ARBA00023160"/>
    </source>
</evidence>
<evidence type="ECO:0000256" key="10">
    <source>
        <dbReference type="HAMAP-Rule" id="MF_00823"/>
    </source>
</evidence>
<protein>
    <recommendedName>
        <fullName evidence="10">Acetyl-coenzyme A carboxylase carboxyl transferase subunit alpha</fullName>
        <shortName evidence="10">ACCase subunit alpha</shortName>
        <shortName evidence="10">Acetyl-CoA carboxylase carboxyltransferase subunit alpha</shortName>
        <ecNumber evidence="10">2.1.3.15</ecNumber>
    </recommendedName>
</protein>
<comment type="subunit">
    <text evidence="10">Acetyl-CoA carboxylase is a heterohexamer composed of biotin carboxyl carrier protein (AccB), biotin carboxylase (AccC) and two subunits each of ACCase subunit alpha (AccA) and ACCase subunit beta (AccD).</text>
</comment>
<sequence>MRTYLDFEKPIAELEGKITDLRQMDGEAGVNVDEEIEKLQGKADTLLADAYSKLSRWQKAQVARHAGRPHFSDYVNQLVDDFTPLAGDRAFGEDAAVLGGPARLRGRSIILIGHEKGSDTAGRVKHNFGMARPEGYRKAMRLMDMAERFNLPVITLVDTPGAYPGRGAEERGQAEAIASCTEKCLGLSAPLISVIVGEGGSGGAVALAAANKVLMLEHSVYSVISPEGCASILWKDAAGKGDNKAPDAAEAMKISAQDLLDLGVIDGIIPEPVGGAHRDIHLAIERLGDAVEAAITELEMMSPDELKQQRREKFLNIGRAGLA</sequence>
<evidence type="ECO:0000256" key="4">
    <source>
        <dbReference type="ARBA" id="ARBA00022741"/>
    </source>
</evidence>
<keyword evidence="5 10" id="KW-0276">Fatty acid metabolism</keyword>
<organism evidence="12 13">
    <name type="scientific">Hyphococcus flavus</name>
    <dbReference type="NCBI Taxonomy" id="1866326"/>
    <lineage>
        <taxon>Bacteria</taxon>
        <taxon>Pseudomonadati</taxon>
        <taxon>Pseudomonadota</taxon>
        <taxon>Alphaproteobacteria</taxon>
        <taxon>Parvularculales</taxon>
        <taxon>Parvularculaceae</taxon>
        <taxon>Hyphococcus</taxon>
    </lineage>
</organism>
<comment type="similarity">
    <text evidence="10">Belongs to the AccA family.</text>
</comment>
<evidence type="ECO:0000256" key="2">
    <source>
        <dbReference type="ARBA" id="ARBA00022516"/>
    </source>
</evidence>
<dbReference type="PRINTS" id="PR01069">
    <property type="entry name" value="ACCCTRFRASEA"/>
</dbReference>
<keyword evidence="12" id="KW-0436">Ligase</keyword>
<dbReference type="NCBIfam" id="NF041504">
    <property type="entry name" value="AccA_sub"/>
    <property type="match status" value="1"/>
</dbReference>